<dbReference type="SUPFAM" id="SSF51735">
    <property type="entry name" value="NAD(P)-binding Rossmann-fold domains"/>
    <property type="match status" value="1"/>
</dbReference>
<evidence type="ECO:0000259" key="2">
    <source>
        <dbReference type="Pfam" id="PF05088"/>
    </source>
</evidence>
<feature type="domain" description="NAD-glutamate dehydrogenase N-terminal ACT1" evidence="4">
    <location>
        <begin position="23"/>
        <end position="141"/>
    </location>
</feature>
<dbReference type="PANTHER" id="PTHR43403:SF1">
    <property type="entry name" value="NAD-SPECIFIC GLUTAMATE DEHYDROGENASE"/>
    <property type="match status" value="1"/>
</dbReference>
<evidence type="ECO:0000259" key="6">
    <source>
        <dbReference type="Pfam" id="PF21077"/>
    </source>
</evidence>
<evidence type="ECO:0000259" key="4">
    <source>
        <dbReference type="Pfam" id="PF21075"/>
    </source>
</evidence>
<protein>
    <submittedName>
        <fullName evidence="7">NAD-glutamate dehydrogenase</fullName>
    </submittedName>
</protein>
<dbReference type="InterPro" id="IPR049058">
    <property type="entry name" value="NAD_Glu_DH_HM2"/>
</dbReference>
<feature type="domain" description="NAD-glutamate dehydrogenase ACT2" evidence="5">
    <location>
        <begin position="354"/>
        <end position="441"/>
    </location>
</feature>
<dbReference type="InterPro" id="IPR024727">
    <property type="entry name" value="NAD_Glu_DH_N_ACT1"/>
</dbReference>
<dbReference type="InterPro" id="IPR007780">
    <property type="entry name" value="NAD_Glu_DH_bac"/>
</dbReference>
<dbReference type="PIRSF" id="PIRSF036761">
    <property type="entry name" value="GDH_Mll4104"/>
    <property type="match status" value="1"/>
</dbReference>
<evidence type="ECO:0000313" key="8">
    <source>
        <dbReference type="Proteomes" id="UP001302249"/>
    </source>
</evidence>
<dbReference type="InterPro" id="IPR049062">
    <property type="entry name" value="NAD_Glu_DH_ACT2"/>
</dbReference>
<dbReference type="InterPro" id="IPR049064">
    <property type="entry name" value="NAD_Glu_DH_ACT3"/>
</dbReference>
<dbReference type="RefSeq" id="WP_313916997.1">
    <property type="nucleotide sequence ID" value="NZ_CP135076.1"/>
</dbReference>
<dbReference type="Pfam" id="PF21076">
    <property type="entry name" value="GDH_ACT2"/>
    <property type="match status" value="1"/>
</dbReference>
<dbReference type="Pfam" id="PF21074">
    <property type="entry name" value="GDH_C"/>
    <property type="match status" value="1"/>
</dbReference>
<keyword evidence="1" id="KW-0560">Oxidoreductase</keyword>
<dbReference type="Proteomes" id="UP001302249">
    <property type="component" value="Chromosome"/>
</dbReference>
<dbReference type="EMBL" id="CP135076">
    <property type="protein sequence ID" value="WNO54470.1"/>
    <property type="molecule type" value="Genomic_DNA"/>
</dbReference>
<dbReference type="InterPro" id="IPR049059">
    <property type="entry name" value="NAD_Glu_DH_HM1"/>
</dbReference>
<dbReference type="Gene3D" id="3.40.50.720">
    <property type="entry name" value="NAD(P)-binding Rossmann-like Domain"/>
    <property type="match status" value="1"/>
</dbReference>
<evidence type="ECO:0000259" key="3">
    <source>
        <dbReference type="Pfam" id="PF21074"/>
    </source>
</evidence>
<dbReference type="InterPro" id="IPR036291">
    <property type="entry name" value="NAD(P)-bd_dom_sf"/>
</dbReference>
<dbReference type="InterPro" id="IPR028971">
    <property type="entry name" value="NAD-GDH_cat"/>
</dbReference>
<evidence type="ECO:0000313" key="7">
    <source>
        <dbReference type="EMBL" id="WNO54470.1"/>
    </source>
</evidence>
<gene>
    <name evidence="7" type="ORF">RPR59_04230</name>
</gene>
<dbReference type="Pfam" id="PF21077">
    <property type="entry name" value="GDH_ACT3"/>
    <property type="match status" value="1"/>
</dbReference>
<feature type="domain" description="NAD-specific glutamate dehydrogenase C-terminal" evidence="3">
    <location>
        <begin position="1206"/>
        <end position="1529"/>
    </location>
</feature>
<dbReference type="Pfam" id="PF05088">
    <property type="entry name" value="Bac_GDH_CD"/>
    <property type="match status" value="1"/>
</dbReference>
<dbReference type="Pfam" id="PF21078">
    <property type="entry name" value="GDH_HM3"/>
    <property type="match status" value="1"/>
</dbReference>
<organism evidence="7 8">
    <name type="scientific">Stakelama saccharophila</name>
    <dbReference type="NCBI Taxonomy" id="3075605"/>
    <lineage>
        <taxon>Bacteria</taxon>
        <taxon>Pseudomonadati</taxon>
        <taxon>Pseudomonadota</taxon>
        <taxon>Alphaproteobacteria</taxon>
        <taxon>Sphingomonadales</taxon>
        <taxon>Sphingomonadaceae</taxon>
        <taxon>Stakelama</taxon>
    </lineage>
</organism>
<keyword evidence="8" id="KW-1185">Reference proteome</keyword>
<feature type="domain" description="NAD-glutamate dehydrogenase ACT3" evidence="6">
    <location>
        <begin position="506"/>
        <end position="564"/>
    </location>
</feature>
<accession>A0ABZ0BAL9</accession>
<feature type="domain" description="NAD-glutamate dehydrogenase catalytic" evidence="2">
    <location>
        <begin position="670"/>
        <end position="1161"/>
    </location>
</feature>
<name>A0ABZ0BAL9_9SPHN</name>
<dbReference type="Pfam" id="PF21079">
    <property type="entry name" value="GDH_HM2"/>
    <property type="match status" value="1"/>
</dbReference>
<reference evidence="7 8" key="1">
    <citation type="submission" date="2023-09" db="EMBL/GenBank/DDBJ databases">
        <authorList>
            <person name="Rey-Velasco X."/>
        </authorList>
    </citation>
    <scope>NUCLEOTIDE SEQUENCE [LARGE SCALE GENOMIC DNA]</scope>
    <source>
        <strain evidence="7 8">W311</strain>
    </source>
</reference>
<dbReference type="PANTHER" id="PTHR43403">
    <property type="entry name" value="NAD-SPECIFIC GLUTAMATE DEHYDROGENASE"/>
    <property type="match status" value="1"/>
</dbReference>
<dbReference type="SUPFAM" id="SSF53223">
    <property type="entry name" value="Aminoacid dehydrogenase-like, N-terminal domain"/>
    <property type="match status" value="1"/>
</dbReference>
<dbReference type="Pfam" id="PF21075">
    <property type="entry name" value="GDH_ACT1"/>
    <property type="match status" value="1"/>
</dbReference>
<sequence>MTKQITKSLSQAFEARFTEGALPGEVERFGKADRKEAASFVAETAAHREPASPRIALDTFTRGGQRRMRLAVVNDDMPFLVDSIAATIGAHGIAIDRIIHPVLSVSRNGDGKLTSIGEGGAPESMIYIEMDRVDAKPRKTLVADIERNLRHVRHAVNDWPALQVAMREDADRMDNDEGAALLRWFLDRNFTLLGYEHWMRDGSASGQLGLAREALDVPLLAQQSRERALAWFEEGGDAPLLLKSNCISTVHRRVPLDLILVPVREDEEITGLSIHAGLWTSAALHAAPQDVPVLRARLGTLEERLGFDPKGHTGKAMAHALTALPHDLTTAFSPDDLEQLALTAMSIADRPRSRLILIRSALGRHLFGFVWLPRDELSSGRRAAIGEMLAEAAGADMLSWSISLEDGLVALLRFTLDLRGDAHMPDEAELDQRLERMMRGWMPAVEAALGDHGGQGATRLALRYANTFPNNYRNTNTPEEAARDIARIAELEDESARSVRFIDGDGSDGRLRIKVYRLGGALALSDAVPVFENFGFRVIEEVPTPLSDEDHAFIHDFEVELETPIDPDNRFDIATVEAAIAAVLELRAENDAFNRLIVEAAMKPASVTLLRAWFRYLRQTGMSYGLSTAVDALRNAPEVAGALIARFEAAHDPDARKGAEEAMALAEEAIERGLAGVSAIDDDRILRNYAGVVKATLRTNAFSPAADEALAFKLDSAKVPGLPRPVPWREIFVYSPRVEGVHLRAGPVARGGLRWSDRRDDFRTEILGLMKAQRVKNAVIVPTGAKGGFYPKQLPSPATDREAWFEEGRESYRIFIRALLSITDNIVGGNVVHPERVRILDGEDPYFVVAADKGTATFSDVANAIAMERDFWLGDAFASGGSHGYDHKAMGITAKGAWVSVKRHFLEMGVDVQTDEISVVGCGDMSGDVFGNGMLLSKTLKVKAAFDHRHIFLDPDPDPASSWEERKRLFELPRSSWNDYDKRRISKGGGVFSRSDKTIKLTRQVREMLDIEDEVLEPAALISAILKAPVDLIWFGGIGTYIKAAAENNAEVGDPGNDRLRVNAERVRAKVVGEGANLGVTQAGRIAYAAKGGRINTDFIDNSAGVDCSDNEVNIKIALNREMTEGRLSFDQRNKLLARMTDDVARLVLEDNRLQTLALSFMENDGAVAVPSYVRVIEIFENADRLDRTVEGLASNEDFLRRGQDGLGLTRPELAVLLATAKLALQDAIERRDLGADPELRGDLHAAFPAPMRKKYGDAIDAHRLAGEIVATKLANRIVNRMGVLHPFELAEEEGAALGDIASMFVAADRLFGLQAIWKEIESADIGEQARIALFEEVAIAARSQIADLLRVCKSGDGPGDVIARLQPGIANLDRQAKTLLLEEARAQSGRISDRLEESGAPRSLVKKVVRIFELDGAVGLADLGQRRDLDETVLTRAFTRLGQALGLDWAQANAARIKTGDPWERLLIAGLARDFQQLRLEFLGRIDAGDPQRAVEDWLDANAARVAQFTGLVQRARRAPAPSAAMLAQIAGQARVLLAR</sequence>
<dbReference type="InterPro" id="IPR049056">
    <property type="entry name" value="NAD_Glu_DH_HM3"/>
</dbReference>
<dbReference type="Pfam" id="PF21073">
    <property type="entry name" value="GDH_HM1"/>
    <property type="match status" value="1"/>
</dbReference>
<proteinExistence type="predicted"/>
<dbReference type="InterPro" id="IPR046346">
    <property type="entry name" value="Aminoacid_DH-like_N_sf"/>
</dbReference>
<evidence type="ECO:0000259" key="5">
    <source>
        <dbReference type="Pfam" id="PF21076"/>
    </source>
</evidence>
<dbReference type="InterPro" id="IPR048381">
    <property type="entry name" value="GDH_C"/>
</dbReference>
<evidence type="ECO:0000256" key="1">
    <source>
        <dbReference type="ARBA" id="ARBA00023002"/>
    </source>
</evidence>